<sequence length="76" mass="8450">MAATRRHIGCRISPTTLQQTDRHIDTCTTNERENDTLCICLCVSRGGMSNQLHSSVGPAERTHKTDWVTGAILPVW</sequence>
<keyword evidence="2" id="KW-1185">Reference proteome</keyword>
<name>A0A164XF95_9CRUS</name>
<evidence type="ECO:0000313" key="2">
    <source>
        <dbReference type="Proteomes" id="UP000076858"/>
    </source>
</evidence>
<reference evidence="1 2" key="1">
    <citation type="submission" date="2016-03" db="EMBL/GenBank/DDBJ databases">
        <title>EvidentialGene: Evidence-directed Construction of Genes on Genomes.</title>
        <authorList>
            <person name="Gilbert D.G."/>
            <person name="Choi J.-H."/>
            <person name="Mockaitis K."/>
            <person name="Colbourne J."/>
            <person name="Pfrender M."/>
        </authorList>
    </citation>
    <scope>NUCLEOTIDE SEQUENCE [LARGE SCALE GENOMIC DNA]</scope>
    <source>
        <strain evidence="1 2">Xinb3</strain>
        <tissue evidence="1">Complete organism</tissue>
    </source>
</reference>
<organism evidence="1 2">
    <name type="scientific">Daphnia magna</name>
    <dbReference type="NCBI Taxonomy" id="35525"/>
    <lineage>
        <taxon>Eukaryota</taxon>
        <taxon>Metazoa</taxon>
        <taxon>Ecdysozoa</taxon>
        <taxon>Arthropoda</taxon>
        <taxon>Crustacea</taxon>
        <taxon>Branchiopoda</taxon>
        <taxon>Diplostraca</taxon>
        <taxon>Cladocera</taxon>
        <taxon>Anomopoda</taxon>
        <taxon>Daphniidae</taxon>
        <taxon>Daphnia</taxon>
    </lineage>
</organism>
<accession>A0A164XF95</accession>
<comment type="caution">
    <text evidence="1">The sequence shown here is derived from an EMBL/GenBank/DDBJ whole genome shotgun (WGS) entry which is preliminary data.</text>
</comment>
<protein>
    <submittedName>
        <fullName evidence="1">Uncharacterized protein</fullName>
    </submittedName>
</protein>
<dbReference type="EMBL" id="LRGB01001005">
    <property type="protein sequence ID" value="KZS14168.1"/>
    <property type="molecule type" value="Genomic_DNA"/>
</dbReference>
<gene>
    <name evidence="1" type="ORF">APZ42_020826</name>
</gene>
<dbReference type="AlphaFoldDB" id="A0A164XF95"/>
<evidence type="ECO:0000313" key="1">
    <source>
        <dbReference type="EMBL" id="KZS14168.1"/>
    </source>
</evidence>
<proteinExistence type="predicted"/>
<dbReference type="Proteomes" id="UP000076858">
    <property type="component" value="Unassembled WGS sequence"/>
</dbReference>